<reference evidence="3 4" key="1">
    <citation type="submission" date="2022-04" db="EMBL/GenBank/DDBJ databases">
        <title>The arsenic-methylating capacity of Chitinophaga filiformis YT5 during chitin decomposition.</title>
        <authorList>
            <person name="Chen G."/>
            <person name="Liang Y."/>
        </authorList>
    </citation>
    <scope>NUCLEOTIDE SEQUENCE [LARGE SCALE GENOMIC DNA]</scope>
    <source>
        <strain evidence="3 4">YT5</strain>
    </source>
</reference>
<accession>A0ABY4IDC2</accession>
<gene>
    <name evidence="3" type="ORF">MYF79_16135</name>
</gene>
<name>A0ABY4IDC2_CHIFI</name>
<protein>
    <recommendedName>
        <fullName evidence="5">Chaperone of endosialidase</fullName>
    </recommendedName>
</protein>
<dbReference type="EMBL" id="CP095855">
    <property type="protein sequence ID" value="UPK72821.1"/>
    <property type="molecule type" value="Genomic_DNA"/>
</dbReference>
<keyword evidence="4" id="KW-1185">Reference proteome</keyword>
<evidence type="ECO:0000313" key="4">
    <source>
        <dbReference type="Proteomes" id="UP000830198"/>
    </source>
</evidence>
<proteinExistence type="predicted"/>
<keyword evidence="2" id="KW-0732">Signal</keyword>
<dbReference type="RefSeq" id="WP_247814994.1">
    <property type="nucleotide sequence ID" value="NZ_CP095855.1"/>
</dbReference>
<keyword evidence="1" id="KW-0175">Coiled coil</keyword>
<feature type="coiled-coil region" evidence="1">
    <location>
        <begin position="283"/>
        <end position="324"/>
    </location>
</feature>
<evidence type="ECO:0000256" key="1">
    <source>
        <dbReference type="SAM" id="Coils"/>
    </source>
</evidence>
<sequence>MRNFFKAGIILFSIAGILSVTFVNSARAQVSGTITVNGDIDKYYPVTFKDGAAPSDLATELEIGRSNVHQDSSWRGSLIAKFRYHVNNWGMGSEFIDADLREANSHVSAYSSFIAGWTDASFGNNSANIIIWLRGKTTYKYYSNYAVAPVVYDGVQNPATYTPVAGGTIYSVRSAVDNIINMYGMTYGNIAYFNGVGTNYFGGNLGIGTRNTGTSKLAVEGTIAARRVKVTAATTWPDFVFDAGYKLPSLQEVEAYVKANKHLPNVPSAVEVAKDGQDVGEMNKILLQKIEELTLHLIEQEKQNIAQQKQIKLLTEDVERLREKVDR</sequence>
<evidence type="ECO:0000313" key="3">
    <source>
        <dbReference type="EMBL" id="UPK72821.1"/>
    </source>
</evidence>
<feature type="chain" id="PRO_5045267613" description="Chaperone of endosialidase" evidence="2">
    <location>
        <begin position="29"/>
        <end position="327"/>
    </location>
</feature>
<feature type="signal peptide" evidence="2">
    <location>
        <begin position="1"/>
        <end position="28"/>
    </location>
</feature>
<organism evidence="3 4">
    <name type="scientific">Chitinophaga filiformis</name>
    <name type="common">Myxococcus filiformis</name>
    <name type="synonym">Flexibacter filiformis</name>
    <dbReference type="NCBI Taxonomy" id="104663"/>
    <lineage>
        <taxon>Bacteria</taxon>
        <taxon>Pseudomonadati</taxon>
        <taxon>Bacteroidota</taxon>
        <taxon>Chitinophagia</taxon>
        <taxon>Chitinophagales</taxon>
        <taxon>Chitinophagaceae</taxon>
        <taxon>Chitinophaga</taxon>
    </lineage>
</organism>
<evidence type="ECO:0008006" key="5">
    <source>
        <dbReference type="Google" id="ProtNLM"/>
    </source>
</evidence>
<dbReference type="Proteomes" id="UP000830198">
    <property type="component" value="Chromosome"/>
</dbReference>
<evidence type="ECO:0000256" key="2">
    <source>
        <dbReference type="SAM" id="SignalP"/>
    </source>
</evidence>